<dbReference type="EMBL" id="HG001701">
    <property type="protein sequence ID" value="CDF34587.1"/>
    <property type="molecule type" value="Genomic_DNA"/>
</dbReference>
<evidence type="ECO:0000313" key="1">
    <source>
        <dbReference type="EMBL" id="CDF34587.1"/>
    </source>
</evidence>
<dbReference type="Gramene" id="CDF34587">
    <property type="protein sequence ID" value="CDF34587"/>
    <property type="gene ID" value="CHC_T00003288001"/>
</dbReference>
<evidence type="ECO:0000313" key="2">
    <source>
        <dbReference type="Proteomes" id="UP000012073"/>
    </source>
</evidence>
<protein>
    <submittedName>
        <fullName evidence="1">Uncharacterized protein</fullName>
    </submittedName>
</protein>
<proteinExistence type="predicted"/>
<dbReference type="KEGG" id="ccp:CHC_T00003288001"/>
<name>R7Q7R9_CHOCR</name>
<dbReference type="RefSeq" id="XP_005714406.1">
    <property type="nucleotide sequence ID" value="XM_005714349.1"/>
</dbReference>
<dbReference type="GeneID" id="17322123"/>
<reference evidence="2" key="1">
    <citation type="journal article" date="2013" name="Proc. Natl. Acad. Sci. U.S.A.">
        <title>Genome structure and metabolic features in the red seaweed Chondrus crispus shed light on evolution of the Archaeplastida.</title>
        <authorList>
            <person name="Collen J."/>
            <person name="Porcel B."/>
            <person name="Carre W."/>
            <person name="Ball S.G."/>
            <person name="Chaparro C."/>
            <person name="Tonon T."/>
            <person name="Barbeyron T."/>
            <person name="Michel G."/>
            <person name="Noel B."/>
            <person name="Valentin K."/>
            <person name="Elias M."/>
            <person name="Artiguenave F."/>
            <person name="Arun A."/>
            <person name="Aury J.M."/>
            <person name="Barbosa-Neto J.F."/>
            <person name="Bothwell J.H."/>
            <person name="Bouget F.Y."/>
            <person name="Brillet L."/>
            <person name="Cabello-Hurtado F."/>
            <person name="Capella-Gutierrez S."/>
            <person name="Charrier B."/>
            <person name="Cladiere L."/>
            <person name="Cock J.M."/>
            <person name="Coelho S.M."/>
            <person name="Colleoni C."/>
            <person name="Czjzek M."/>
            <person name="Da Silva C."/>
            <person name="Delage L."/>
            <person name="Denoeud F."/>
            <person name="Deschamps P."/>
            <person name="Dittami S.M."/>
            <person name="Gabaldon T."/>
            <person name="Gachon C.M."/>
            <person name="Groisillier A."/>
            <person name="Herve C."/>
            <person name="Jabbari K."/>
            <person name="Katinka M."/>
            <person name="Kloareg B."/>
            <person name="Kowalczyk N."/>
            <person name="Labadie K."/>
            <person name="Leblanc C."/>
            <person name="Lopez P.J."/>
            <person name="McLachlan D.H."/>
            <person name="Meslet-Cladiere L."/>
            <person name="Moustafa A."/>
            <person name="Nehr Z."/>
            <person name="Nyvall Collen P."/>
            <person name="Panaud O."/>
            <person name="Partensky F."/>
            <person name="Poulain J."/>
            <person name="Rensing S.A."/>
            <person name="Rousvoal S."/>
            <person name="Samson G."/>
            <person name="Symeonidi A."/>
            <person name="Weissenbach J."/>
            <person name="Zambounis A."/>
            <person name="Wincker P."/>
            <person name="Boyen C."/>
        </authorList>
    </citation>
    <scope>NUCLEOTIDE SEQUENCE [LARGE SCALE GENOMIC DNA]</scope>
    <source>
        <strain evidence="2">cv. Stackhouse</strain>
    </source>
</reference>
<organism evidence="1 2">
    <name type="scientific">Chondrus crispus</name>
    <name type="common">Carrageen Irish moss</name>
    <name type="synonym">Polymorpha crispa</name>
    <dbReference type="NCBI Taxonomy" id="2769"/>
    <lineage>
        <taxon>Eukaryota</taxon>
        <taxon>Rhodophyta</taxon>
        <taxon>Florideophyceae</taxon>
        <taxon>Rhodymeniophycidae</taxon>
        <taxon>Gigartinales</taxon>
        <taxon>Gigartinaceae</taxon>
        <taxon>Chondrus</taxon>
    </lineage>
</organism>
<gene>
    <name evidence="1" type="ORF">CHC_T00003288001</name>
</gene>
<dbReference type="Proteomes" id="UP000012073">
    <property type="component" value="Unassembled WGS sequence"/>
</dbReference>
<sequence>MDKPMGLLSSKRRQESLVWSRFLCSTNFVRFSCS</sequence>
<keyword evidence="2" id="KW-1185">Reference proteome</keyword>
<dbReference type="AlphaFoldDB" id="R7Q7R9"/>
<accession>R7Q7R9</accession>